<reference evidence="1 2" key="1">
    <citation type="submission" date="2014-10" db="EMBL/GenBank/DDBJ databases">
        <title>Draft genome of the hookworm Ancylostoma caninum.</title>
        <authorList>
            <person name="Mitreva M."/>
        </authorList>
    </citation>
    <scope>NUCLEOTIDE SEQUENCE [LARGE SCALE GENOMIC DNA]</scope>
    <source>
        <strain evidence="1 2">Baltimore</strain>
    </source>
</reference>
<dbReference type="AlphaFoldDB" id="A0A368H1Z1"/>
<organism evidence="1 2">
    <name type="scientific">Ancylostoma caninum</name>
    <name type="common">Dog hookworm</name>
    <dbReference type="NCBI Taxonomy" id="29170"/>
    <lineage>
        <taxon>Eukaryota</taxon>
        <taxon>Metazoa</taxon>
        <taxon>Ecdysozoa</taxon>
        <taxon>Nematoda</taxon>
        <taxon>Chromadorea</taxon>
        <taxon>Rhabditida</taxon>
        <taxon>Rhabditina</taxon>
        <taxon>Rhabditomorpha</taxon>
        <taxon>Strongyloidea</taxon>
        <taxon>Ancylostomatidae</taxon>
        <taxon>Ancylostomatinae</taxon>
        <taxon>Ancylostoma</taxon>
    </lineage>
</organism>
<evidence type="ECO:0000313" key="1">
    <source>
        <dbReference type="EMBL" id="RCN50633.1"/>
    </source>
</evidence>
<gene>
    <name evidence="1" type="ORF">ANCCAN_03246</name>
</gene>
<dbReference type="EMBL" id="JOJR01000021">
    <property type="protein sequence ID" value="RCN50633.1"/>
    <property type="molecule type" value="Genomic_DNA"/>
</dbReference>
<keyword evidence="2" id="KW-1185">Reference proteome</keyword>
<dbReference type="OrthoDB" id="58529at2759"/>
<evidence type="ECO:0000313" key="2">
    <source>
        <dbReference type="Proteomes" id="UP000252519"/>
    </source>
</evidence>
<name>A0A368H1Z1_ANCCA</name>
<sequence>MLIEEGIVRGNVIKLDLKFKRSFFGPNHGPKSAKRMFILVKPDVMEERVIITDSHGVTKKWLKRYKRTFNYLEEYVRVNRH</sequence>
<comment type="caution">
    <text evidence="1">The sequence shown here is derived from an EMBL/GenBank/DDBJ whole genome shotgun (WGS) entry which is preliminary data.</text>
</comment>
<proteinExistence type="predicted"/>
<protein>
    <submittedName>
        <fullName evidence="1">Uncharacterized protein</fullName>
    </submittedName>
</protein>
<dbReference type="Proteomes" id="UP000252519">
    <property type="component" value="Unassembled WGS sequence"/>
</dbReference>
<accession>A0A368H1Z1</accession>